<dbReference type="InterPro" id="IPR002933">
    <property type="entry name" value="Peptidase_M20"/>
</dbReference>
<keyword evidence="4" id="KW-1185">Reference proteome</keyword>
<dbReference type="Pfam" id="PF01546">
    <property type="entry name" value="Peptidase_M20"/>
    <property type="match status" value="1"/>
</dbReference>
<protein>
    <submittedName>
        <fullName evidence="3">Peptidase M20</fullName>
    </submittedName>
</protein>
<dbReference type="Proteomes" id="UP000053732">
    <property type="component" value="Unassembled WGS sequence"/>
</dbReference>
<evidence type="ECO:0000259" key="2">
    <source>
        <dbReference type="Pfam" id="PF07687"/>
    </source>
</evidence>
<organism evidence="3 4">
    <name type="scientific">Penicillium camemberti (strain FM 013)</name>
    <dbReference type="NCBI Taxonomy" id="1429867"/>
    <lineage>
        <taxon>Eukaryota</taxon>
        <taxon>Fungi</taxon>
        <taxon>Dikarya</taxon>
        <taxon>Ascomycota</taxon>
        <taxon>Pezizomycotina</taxon>
        <taxon>Eurotiomycetes</taxon>
        <taxon>Eurotiomycetidae</taxon>
        <taxon>Eurotiales</taxon>
        <taxon>Aspergillaceae</taxon>
        <taxon>Penicillium</taxon>
    </lineage>
</organism>
<evidence type="ECO:0000256" key="1">
    <source>
        <dbReference type="ARBA" id="ARBA00006247"/>
    </source>
</evidence>
<dbReference type="Gene3D" id="3.40.630.10">
    <property type="entry name" value="Zn peptidases"/>
    <property type="match status" value="1"/>
</dbReference>
<comment type="similarity">
    <text evidence="1">Belongs to the peptidase M20A family.</text>
</comment>
<evidence type="ECO:0000313" key="4">
    <source>
        <dbReference type="Proteomes" id="UP000053732"/>
    </source>
</evidence>
<dbReference type="SUPFAM" id="SSF53187">
    <property type="entry name" value="Zn-dependent exopeptidases"/>
    <property type="match status" value="1"/>
</dbReference>
<dbReference type="PANTHER" id="PTHR11014">
    <property type="entry name" value="PEPTIDASE M20 FAMILY MEMBER"/>
    <property type="match status" value="1"/>
</dbReference>
<dbReference type="InterPro" id="IPR017439">
    <property type="entry name" value="Amidohydrolase"/>
</dbReference>
<dbReference type="EMBL" id="HG793136">
    <property type="protein sequence ID" value="CRL19319.1"/>
    <property type="molecule type" value="Genomic_DNA"/>
</dbReference>
<name>A0A0G4NZ85_PENC3</name>
<dbReference type="AlphaFoldDB" id="A0A0G4NZ85"/>
<proteinExistence type="inferred from homology"/>
<gene>
    <name evidence="3" type="ORF">PCAMFM013_S003g000110</name>
</gene>
<dbReference type="SUPFAM" id="SSF55031">
    <property type="entry name" value="Bacterial exopeptidase dimerisation domain"/>
    <property type="match status" value="1"/>
</dbReference>
<accession>A0A0G4NZ85</accession>
<reference evidence="3 4" key="1">
    <citation type="journal article" date="2014" name="Nat. Commun.">
        <title>Multiple recent horizontal transfers of a large genomic region in cheese making fungi.</title>
        <authorList>
            <person name="Cheeseman K."/>
            <person name="Ropars J."/>
            <person name="Renault P."/>
            <person name="Dupont J."/>
            <person name="Gouzy J."/>
            <person name="Branca A."/>
            <person name="Abraham A.L."/>
            <person name="Ceppi M."/>
            <person name="Conseiller E."/>
            <person name="Debuchy R."/>
            <person name="Malagnac F."/>
            <person name="Goarin A."/>
            <person name="Silar P."/>
            <person name="Lacoste S."/>
            <person name="Sallet E."/>
            <person name="Bensimon A."/>
            <person name="Giraud T."/>
            <person name="Brygoo Y."/>
        </authorList>
    </citation>
    <scope>NUCLEOTIDE SEQUENCE [LARGE SCALE GENOMIC DNA]</scope>
    <source>
        <strain evidence="4">FM 013</strain>
    </source>
</reference>
<sequence length="431" mass="46956">MQLKLSSSNRRRKIIKDFFPDPERHAVIYKDLHENPELPCQEQRTATVVADRLETLGFEVERGIGGHGVIGILRNGLGQNVLLRSELDALPLKENTGLPYASKVEQVDADGIKKGVMHACAHDMHMTCLLGVAALLHEARKFWSGTVIILFQPNEERLLGAKAMVDDGMFSKIPLPSVCLAQHCVPTKSGTIAVKPGRVLGYLDSLDVRVYGRGAHGATPQLGIDPIILAASILTRLQTIVGREMDPKEPVVIGCGTFHAGTDASIIPEYADFQVDVRTFSESTQQLAKSAVERVIRNECEVSGSPTAPRIVTTVSSPAIDNDDVATSRFTRVLESYYGSEPSKVIQVMPPDIVADDFVLLSLPPGGNPIPYVYWNIGVTDPETWEKASREGKLRDLPPTHSALYAPVIEPTLQTGIEALALSALTFLEIL</sequence>
<feature type="domain" description="Peptidase M20 dimerisation" evidence="2">
    <location>
        <begin position="205"/>
        <end position="300"/>
    </location>
</feature>
<dbReference type="GO" id="GO:0016787">
    <property type="term" value="F:hydrolase activity"/>
    <property type="evidence" value="ECO:0007669"/>
    <property type="project" value="InterPro"/>
</dbReference>
<dbReference type="InterPro" id="IPR036264">
    <property type="entry name" value="Bact_exopeptidase_dim_dom"/>
</dbReference>
<dbReference type="PANTHER" id="PTHR11014:SF63">
    <property type="entry name" value="METALLOPEPTIDASE, PUTATIVE (AFU_ORTHOLOGUE AFUA_6G09600)-RELATED"/>
    <property type="match status" value="1"/>
</dbReference>
<dbReference type="InterPro" id="IPR011650">
    <property type="entry name" value="Peptidase_M20_dimer"/>
</dbReference>
<evidence type="ECO:0000313" key="3">
    <source>
        <dbReference type="EMBL" id="CRL19319.1"/>
    </source>
</evidence>
<dbReference type="Gene3D" id="3.30.70.360">
    <property type="match status" value="1"/>
</dbReference>
<dbReference type="NCBIfam" id="TIGR01891">
    <property type="entry name" value="amidohydrolases"/>
    <property type="match status" value="1"/>
</dbReference>
<dbReference type="Pfam" id="PF07687">
    <property type="entry name" value="M20_dimer"/>
    <property type="match status" value="1"/>
</dbReference>